<dbReference type="Proteomes" id="UP000215914">
    <property type="component" value="Chromosome 2"/>
</dbReference>
<gene>
    <name evidence="2" type="ORF">HannXRQ_Chr02g0038791</name>
    <name evidence="1" type="ORF">HanXRQr2_Chr02g0058071</name>
</gene>
<reference evidence="1 3" key="1">
    <citation type="journal article" date="2017" name="Nature">
        <title>The sunflower genome provides insights into oil metabolism, flowering and Asterid evolution.</title>
        <authorList>
            <person name="Badouin H."/>
            <person name="Gouzy J."/>
            <person name="Grassa C.J."/>
            <person name="Murat F."/>
            <person name="Staton S.E."/>
            <person name="Cottret L."/>
            <person name="Lelandais-Briere C."/>
            <person name="Owens G.L."/>
            <person name="Carrere S."/>
            <person name="Mayjonade B."/>
            <person name="Legrand L."/>
            <person name="Gill N."/>
            <person name="Kane N.C."/>
            <person name="Bowers J.E."/>
            <person name="Hubner S."/>
            <person name="Bellec A."/>
            <person name="Berard A."/>
            <person name="Berges H."/>
            <person name="Blanchet N."/>
            <person name="Boniface M.C."/>
            <person name="Brunel D."/>
            <person name="Catrice O."/>
            <person name="Chaidir N."/>
            <person name="Claudel C."/>
            <person name="Donnadieu C."/>
            <person name="Faraut T."/>
            <person name="Fievet G."/>
            <person name="Helmstetter N."/>
            <person name="King M."/>
            <person name="Knapp S.J."/>
            <person name="Lai Z."/>
            <person name="Le Paslier M.C."/>
            <person name="Lippi Y."/>
            <person name="Lorenzon L."/>
            <person name="Mandel J.R."/>
            <person name="Marage G."/>
            <person name="Marchand G."/>
            <person name="Marquand E."/>
            <person name="Bret-Mestries E."/>
            <person name="Morien E."/>
            <person name="Nambeesan S."/>
            <person name="Nguyen T."/>
            <person name="Pegot-Espagnet P."/>
            <person name="Pouilly N."/>
            <person name="Raftis F."/>
            <person name="Sallet E."/>
            <person name="Schiex T."/>
            <person name="Thomas J."/>
            <person name="Vandecasteele C."/>
            <person name="Vares D."/>
            <person name="Vear F."/>
            <person name="Vautrin S."/>
            <person name="Crespi M."/>
            <person name="Mangin B."/>
            <person name="Burke J.M."/>
            <person name="Salse J."/>
            <person name="Munos S."/>
            <person name="Vincourt P."/>
            <person name="Rieseberg L.H."/>
            <person name="Langlade N.B."/>
        </authorList>
    </citation>
    <scope>NUCLEOTIDE SEQUENCE [LARGE SCALE GENOMIC DNA]</scope>
    <source>
        <strain evidence="3">cv. SF193</strain>
        <tissue evidence="1">Leaves</tissue>
    </source>
</reference>
<reference evidence="2" key="2">
    <citation type="submission" date="2017-02" db="EMBL/GenBank/DDBJ databases">
        <title>Sunflower complete genome.</title>
        <authorList>
            <person name="Langlade N."/>
            <person name="Munos S."/>
        </authorList>
    </citation>
    <scope>NUCLEOTIDE SEQUENCE [LARGE SCALE GENOMIC DNA]</scope>
    <source>
        <tissue evidence="2">Leaves</tissue>
    </source>
</reference>
<organism evidence="2 3">
    <name type="scientific">Helianthus annuus</name>
    <name type="common">Common sunflower</name>
    <dbReference type="NCBI Taxonomy" id="4232"/>
    <lineage>
        <taxon>Eukaryota</taxon>
        <taxon>Viridiplantae</taxon>
        <taxon>Streptophyta</taxon>
        <taxon>Embryophyta</taxon>
        <taxon>Tracheophyta</taxon>
        <taxon>Spermatophyta</taxon>
        <taxon>Magnoliopsida</taxon>
        <taxon>eudicotyledons</taxon>
        <taxon>Gunneridae</taxon>
        <taxon>Pentapetalae</taxon>
        <taxon>asterids</taxon>
        <taxon>campanulids</taxon>
        <taxon>Asterales</taxon>
        <taxon>Asteraceae</taxon>
        <taxon>Asteroideae</taxon>
        <taxon>Heliantheae alliance</taxon>
        <taxon>Heliantheae</taxon>
        <taxon>Helianthus</taxon>
    </lineage>
</organism>
<proteinExistence type="predicted"/>
<dbReference type="InterPro" id="IPR011989">
    <property type="entry name" value="ARM-like"/>
</dbReference>
<protein>
    <submittedName>
        <fullName evidence="1">Armadillo-like helical, importin beta family</fullName>
    </submittedName>
</protein>
<dbReference type="Gramene" id="mRNA:HanXRQr2_Chr02g0058071">
    <property type="protein sequence ID" value="mRNA:HanXRQr2_Chr02g0058071"/>
    <property type="gene ID" value="HanXRQr2_Chr02g0058071"/>
</dbReference>
<name>A0A251VGJ2_HELAN</name>
<evidence type="ECO:0000313" key="2">
    <source>
        <dbReference type="EMBL" id="OTG33811.1"/>
    </source>
</evidence>
<dbReference type="EMBL" id="MNCJ02000317">
    <property type="protein sequence ID" value="KAF5817869.1"/>
    <property type="molecule type" value="Genomic_DNA"/>
</dbReference>
<keyword evidence="3" id="KW-1185">Reference proteome</keyword>
<dbReference type="AlphaFoldDB" id="A0A251VGJ2"/>
<sequence>MDEKFKRKRHQMGSGQFQVEHVSPFSLTCRVQVNPVRDELVMKTAIGVLGDLADTLGSKAGLLIQQSLLSKVFLNECFSSEDNLIKEAAEWTK</sequence>
<accession>A0A251VGJ2</accession>
<dbReference type="Gene3D" id="1.25.10.10">
    <property type="entry name" value="Leucine-rich Repeat Variant"/>
    <property type="match status" value="1"/>
</dbReference>
<evidence type="ECO:0000313" key="1">
    <source>
        <dbReference type="EMBL" id="KAF5817869.1"/>
    </source>
</evidence>
<dbReference type="InParanoid" id="A0A251VGJ2"/>
<dbReference type="STRING" id="4232.A0A251VGJ2"/>
<dbReference type="EMBL" id="CM007891">
    <property type="protein sequence ID" value="OTG33811.1"/>
    <property type="molecule type" value="Genomic_DNA"/>
</dbReference>
<reference evidence="1" key="3">
    <citation type="submission" date="2020-06" db="EMBL/GenBank/DDBJ databases">
        <title>Helianthus annuus Genome sequencing and assembly Release 2.</title>
        <authorList>
            <person name="Gouzy J."/>
            <person name="Langlade N."/>
            <person name="Munos S."/>
        </authorList>
    </citation>
    <scope>NUCLEOTIDE SEQUENCE</scope>
    <source>
        <tissue evidence="1">Leaves</tissue>
    </source>
</reference>
<evidence type="ECO:0000313" key="3">
    <source>
        <dbReference type="Proteomes" id="UP000215914"/>
    </source>
</evidence>